<dbReference type="Gene3D" id="3.40.50.200">
    <property type="entry name" value="Peptidase S8/S53 domain"/>
    <property type="match status" value="1"/>
</dbReference>
<reference evidence="3" key="1">
    <citation type="journal article" date="2020" name="J. Eukaryot. Microbiol.">
        <title>De novo Sequencing, Assembly and Annotation of the Transcriptome for the Free-Living Testate Amoeba Arcella intermedia.</title>
        <authorList>
            <person name="Ribeiro G.M."/>
            <person name="Porfirio-Sousa A.L."/>
            <person name="Maurer-Alcala X.X."/>
            <person name="Katz L.A."/>
            <person name="Lahr D.J.G."/>
        </authorList>
    </citation>
    <scope>NUCLEOTIDE SEQUENCE</scope>
</reference>
<dbReference type="CDD" id="cd04056">
    <property type="entry name" value="Peptidases_S53"/>
    <property type="match status" value="1"/>
</dbReference>
<keyword evidence="1" id="KW-0479">Metal-binding</keyword>
<dbReference type="PANTHER" id="PTHR14218">
    <property type="entry name" value="PROTEASE S8 TRIPEPTIDYL PEPTIDASE I CLN2"/>
    <property type="match status" value="1"/>
</dbReference>
<keyword evidence="1" id="KW-0645">Protease</keyword>
<name>A0A6B2L5D1_9EUKA</name>
<evidence type="ECO:0000259" key="2">
    <source>
        <dbReference type="PROSITE" id="PS51695"/>
    </source>
</evidence>
<comment type="cofactor">
    <cofactor evidence="1">
        <name>Ca(2+)</name>
        <dbReference type="ChEBI" id="CHEBI:29108"/>
    </cofactor>
    <text evidence="1">Binds 1 Ca(2+) ion per subunit.</text>
</comment>
<keyword evidence="1" id="KW-0720">Serine protease</keyword>
<feature type="binding site" evidence="1">
    <location>
        <position position="354"/>
    </location>
    <ligand>
        <name>Ca(2+)</name>
        <dbReference type="ChEBI" id="CHEBI:29108"/>
    </ligand>
</feature>
<dbReference type="PROSITE" id="PS51695">
    <property type="entry name" value="SEDOLISIN"/>
    <property type="match status" value="1"/>
</dbReference>
<organism evidence="3">
    <name type="scientific">Arcella intermedia</name>
    <dbReference type="NCBI Taxonomy" id="1963864"/>
    <lineage>
        <taxon>Eukaryota</taxon>
        <taxon>Amoebozoa</taxon>
        <taxon>Tubulinea</taxon>
        <taxon>Elardia</taxon>
        <taxon>Arcellinida</taxon>
        <taxon>Sphaerothecina</taxon>
        <taxon>Arcellidae</taxon>
        <taxon>Arcella</taxon>
    </lineage>
</organism>
<feature type="domain" description="Peptidase S53" evidence="2">
    <location>
        <begin position="1"/>
        <end position="406"/>
    </location>
</feature>
<dbReference type="GO" id="GO:0046872">
    <property type="term" value="F:metal ion binding"/>
    <property type="evidence" value="ECO:0007669"/>
    <property type="project" value="UniProtKB-UniRule"/>
</dbReference>
<keyword evidence="1" id="KW-0106">Calcium</keyword>
<dbReference type="GO" id="GO:0008240">
    <property type="term" value="F:tripeptidyl-peptidase activity"/>
    <property type="evidence" value="ECO:0007669"/>
    <property type="project" value="TreeGrafter"/>
</dbReference>
<protein>
    <recommendedName>
        <fullName evidence="2">Peptidase S53 domain-containing protein</fullName>
    </recommendedName>
</protein>
<proteinExistence type="predicted"/>
<dbReference type="EMBL" id="GIBP01003223">
    <property type="protein sequence ID" value="NDV32192.1"/>
    <property type="molecule type" value="Transcribed_RNA"/>
</dbReference>
<dbReference type="InterPro" id="IPR036852">
    <property type="entry name" value="Peptidase_S8/S53_dom_sf"/>
</dbReference>
<dbReference type="AlphaFoldDB" id="A0A6B2L5D1"/>
<evidence type="ECO:0000313" key="3">
    <source>
        <dbReference type="EMBL" id="NDV32192.1"/>
    </source>
</evidence>
<dbReference type="SUPFAM" id="SSF52743">
    <property type="entry name" value="Subtilisin-like"/>
    <property type="match status" value="1"/>
</dbReference>
<feature type="active site" description="Charge relay system" evidence="1">
    <location>
        <position position="64"/>
    </location>
</feature>
<evidence type="ECO:0000256" key="1">
    <source>
        <dbReference type="PROSITE-ProRule" id="PRU01032"/>
    </source>
</evidence>
<feature type="binding site" evidence="1">
    <location>
        <position position="386"/>
    </location>
    <ligand>
        <name>Ca(2+)</name>
        <dbReference type="ChEBI" id="CHEBI:29108"/>
    </ligand>
</feature>
<feature type="binding site" evidence="1">
    <location>
        <position position="353"/>
    </location>
    <ligand>
        <name>Ca(2+)</name>
        <dbReference type="ChEBI" id="CHEBI:29108"/>
    </ligand>
</feature>
<feature type="binding site" evidence="1">
    <location>
        <position position="384"/>
    </location>
    <ligand>
        <name>Ca(2+)</name>
        <dbReference type="ChEBI" id="CHEBI:29108"/>
    </ligand>
</feature>
<dbReference type="GO" id="GO:0004252">
    <property type="term" value="F:serine-type endopeptidase activity"/>
    <property type="evidence" value="ECO:0007669"/>
    <property type="project" value="UniProtKB-UniRule"/>
</dbReference>
<keyword evidence="1" id="KW-0378">Hydrolase</keyword>
<sequence>MVYEMYDIPLGLRGMHPNNSQSVVAFEEQYISLEDLKSFFNFAGMPYQDPVIIGKNDPTNPGGESTLDIQWVMAIGAGIPSYFWSVSGPGPVHGGGAYILTWAMQIADTLYPPLVTSISYGDTEQGFFDKFGNYSYIDRMNDELSKMALRGLTVIAGSGDAGASNVGEAGNDISDTDPTCTPMRPFFPSNSPYVLSVSSTFFSVNTLPICQQKFEDHPLVCSEVGEIAVSVRQGTHWTTGGGFSNLTATPVWQQQAVNNYLNLAAGTLPPSQYWNSAGRGYPDVATVGFNLFVVWGGNIVSIGGTSASGPILAGIIAMINDLRLQRNKGPLGLINPVLYAQHTASIQNLIFKDIVVGENFDGDLQARDSPYPTFCPYGFITQVGWDPVTGLGTPNFRYLSEYLTSLN</sequence>
<dbReference type="InterPro" id="IPR050819">
    <property type="entry name" value="Tripeptidyl-peptidase_I"/>
</dbReference>
<feature type="active site" description="Charge relay system" evidence="1">
    <location>
        <position position="68"/>
    </location>
</feature>
<dbReference type="PANTHER" id="PTHR14218:SF7">
    <property type="entry name" value="DIPEPTIDYL AMINOPEPTIDASE"/>
    <property type="match status" value="1"/>
</dbReference>
<dbReference type="InterPro" id="IPR030400">
    <property type="entry name" value="Sedolisin_dom"/>
</dbReference>
<feature type="active site" description="Charge relay system" evidence="1">
    <location>
        <position position="306"/>
    </location>
</feature>
<accession>A0A6B2L5D1</accession>
<dbReference type="GO" id="GO:0006508">
    <property type="term" value="P:proteolysis"/>
    <property type="evidence" value="ECO:0007669"/>
    <property type="project" value="UniProtKB-KW"/>
</dbReference>